<evidence type="ECO:0000313" key="3">
    <source>
        <dbReference type="Proteomes" id="UP000178999"/>
    </source>
</evidence>
<proteinExistence type="predicted"/>
<dbReference type="EMBL" id="MGHY01000006">
    <property type="protein sequence ID" value="OGM79909.1"/>
    <property type="molecule type" value="Genomic_DNA"/>
</dbReference>
<gene>
    <name evidence="2" type="ORF">A2382_03205</name>
</gene>
<evidence type="ECO:0000313" key="2">
    <source>
        <dbReference type="EMBL" id="OGM79909.1"/>
    </source>
</evidence>
<comment type="caution">
    <text evidence="2">The sequence shown here is derived from an EMBL/GenBank/DDBJ whole genome shotgun (WGS) entry which is preliminary data.</text>
</comment>
<keyword evidence="1" id="KW-0472">Membrane</keyword>
<feature type="transmembrane region" description="Helical" evidence="1">
    <location>
        <begin position="6"/>
        <end position="29"/>
    </location>
</feature>
<protein>
    <submittedName>
        <fullName evidence="2">Uncharacterized protein</fullName>
    </submittedName>
</protein>
<accession>A0A1F8CVR2</accession>
<name>A0A1F8CVR2_9BACT</name>
<dbReference type="Proteomes" id="UP000178999">
    <property type="component" value="Unassembled WGS sequence"/>
</dbReference>
<reference evidence="2 3" key="1">
    <citation type="journal article" date="2016" name="Nat. Commun.">
        <title>Thousands of microbial genomes shed light on interconnected biogeochemical processes in an aquifer system.</title>
        <authorList>
            <person name="Anantharaman K."/>
            <person name="Brown C.T."/>
            <person name="Hug L.A."/>
            <person name="Sharon I."/>
            <person name="Castelle C.J."/>
            <person name="Probst A.J."/>
            <person name="Thomas B.C."/>
            <person name="Singh A."/>
            <person name="Wilkins M.J."/>
            <person name="Karaoz U."/>
            <person name="Brodie E.L."/>
            <person name="Williams K.H."/>
            <person name="Hubbard S.S."/>
            <person name="Banfield J.F."/>
        </authorList>
    </citation>
    <scope>NUCLEOTIDE SEQUENCE [LARGE SCALE GENOMIC DNA]</scope>
</reference>
<dbReference type="STRING" id="1802538.A2382_03205"/>
<dbReference type="AlphaFoldDB" id="A0A1F8CVR2"/>
<evidence type="ECO:0000256" key="1">
    <source>
        <dbReference type="SAM" id="Phobius"/>
    </source>
</evidence>
<feature type="transmembrane region" description="Helical" evidence="1">
    <location>
        <begin position="96"/>
        <end position="114"/>
    </location>
</feature>
<keyword evidence="1" id="KW-0812">Transmembrane</keyword>
<feature type="transmembrane region" description="Helical" evidence="1">
    <location>
        <begin position="55"/>
        <end position="76"/>
    </location>
</feature>
<keyword evidence="1" id="KW-1133">Transmembrane helix</keyword>
<sequence length="124" mass="14397">MLEIINCVIVFLAAIFMPLVAYPMAAVLCRARQKVDGCFEWDSESHEKREDQMTYLTAFVVFLVTLVGFGAAYVFWYTEYASSFLTWLGESIYLPISYWSVVYSIVFTIGWWKTEEIIKKGERS</sequence>
<organism evidence="2 3">
    <name type="scientific">Candidatus Woesebacteria bacterium RIFOXYB1_FULL_38_16</name>
    <dbReference type="NCBI Taxonomy" id="1802538"/>
    <lineage>
        <taxon>Bacteria</taxon>
        <taxon>Candidatus Woeseibacteriota</taxon>
    </lineage>
</organism>